<evidence type="ECO:0000256" key="4">
    <source>
        <dbReference type="SAM" id="MobiDB-lite"/>
    </source>
</evidence>
<dbReference type="InterPro" id="IPR011990">
    <property type="entry name" value="TPR-like_helical_dom_sf"/>
</dbReference>
<reference evidence="6" key="1">
    <citation type="submission" date="2024-02" db="UniProtKB">
        <authorList>
            <consortium name="WormBaseParasite"/>
        </authorList>
    </citation>
    <scope>IDENTIFICATION</scope>
</reference>
<dbReference type="InterPro" id="IPR021183">
    <property type="entry name" value="NatA_aux_su"/>
</dbReference>
<dbReference type="InterPro" id="IPR019734">
    <property type="entry name" value="TPR_rpt"/>
</dbReference>
<proteinExistence type="predicted"/>
<name>A0AAF3J1B1_9BILA</name>
<dbReference type="PANTHER" id="PTHR22767:SF2">
    <property type="entry name" value="N(ALPHA)-ACETYLTRANSFERASE 15_16, ISOFORM A"/>
    <property type="match status" value="1"/>
</dbReference>
<keyword evidence="1" id="KW-0677">Repeat</keyword>
<dbReference type="SUPFAM" id="SSF48452">
    <property type="entry name" value="TPR-like"/>
    <property type="match status" value="2"/>
</dbReference>
<dbReference type="GO" id="GO:0031415">
    <property type="term" value="C:NatA complex"/>
    <property type="evidence" value="ECO:0007669"/>
    <property type="project" value="TreeGrafter"/>
</dbReference>
<keyword evidence="2 3" id="KW-0802">TPR repeat</keyword>
<evidence type="ECO:0000256" key="2">
    <source>
        <dbReference type="ARBA" id="ARBA00022803"/>
    </source>
</evidence>
<accession>A0AAF3J1B1</accession>
<dbReference type="PIRSF" id="PIRSF000422">
    <property type="entry name" value="N-terminal-AcTrfase-A_aux_su"/>
    <property type="match status" value="1"/>
</dbReference>
<evidence type="ECO:0000256" key="3">
    <source>
        <dbReference type="PROSITE-ProRule" id="PRU00339"/>
    </source>
</evidence>
<keyword evidence="5" id="KW-1185">Reference proteome</keyword>
<dbReference type="PANTHER" id="PTHR22767">
    <property type="entry name" value="N-TERMINAL ACETYLTRANSFERASE-RELATED"/>
    <property type="match status" value="1"/>
</dbReference>
<protein>
    <submittedName>
        <fullName evidence="6">Uncharacterized protein</fullName>
    </submittedName>
</protein>
<dbReference type="FunFam" id="1.25.40.1040:FF:000003">
    <property type="entry name" value="N-terminal acetyltransferase A, auxiliary subunit"/>
    <property type="match status" value="1"/>
</dbReference>
<evidence type="ECO:0000256" key="1">
    <source>
        <dbReference type="ARBA" id="ARBA00022737"/>
    </source>
</evidence>
<dbReference type="Pfam" id="PF12569">
    <property type="entry name" value="NatA_aux_su"/>
    <property type="match status" value="1"/>
</dbReference>
<sequence length="876" mass="100853">MSRPPTSSNQPLPAKELGTFRRIVKCYENKQFKIGLKLCKQVLDRKEFAEHGETLAMKGLILNCLGKEAEALETVKLGLKRDVGSYVCWHVYGLVLRQGKQYDEALKAYKMALARDKENQQILRDLCLLQIQVRDYEGYKDSRYRLLKLRPQIASWYGYATAFHLLKDYPMALSIIDEYMRCYPGFAKAESKQGKSDAFARSELILYQNMIMREAGQYSKALELLEENAALVIDRRVYHETRGSLLLSLGQNEAAANVYQMLLKRNPENLDYYKQLEVCMGLTDDDIDAKLKFYDDLAIKFPRSSIPRREPLYFADAKELRFRLLVWIVNMLRKGVPSLFKSLIPLYKDHAKVQVLESVLKEFIGEIDKRGYKRACFTRCKGKHESPSTALWLYYLLAQHYDRVGNQTLAMEYINRTLDHTPTLNDMYMVKAKIEKHRGNLLEAARLMEEAQLLDTADRYVNSKCAKYLLRAGLIKEAEMMCGKFTRDGTNASINLNEMQCMWYALEVARAERSVSHYGDALKSCHQIEQHFVNITDDQFDFHTYCLRKSTLCSYINLLRLEDRLRNNEWYYQAAKCAAKIYLRMLDRPGDIFDISECGEEMSAEEIKKMKRKQAKVKARAAEKEQQKTKGVAGQVEKQTKKEEGIEPVGINIDPEELLKTKTPLDEALKFIAPVIDLGCTHVTGYLLGFEIYYRKEKPLRMLQCLKAAQKIDQAHPLLHIANVKFLLYLRNFNRDGVVGELVKELTEELFGDERNPVDFNKRYQHEIAKDFGSKMAVLECNILLEPGSVPAAKKTILECIKDATTPGRSLKILIKMRDAIRYGRFGEWSRDEVAEFMRVCHLAYPYANAFGGGAKEKENIEASKGQSTENGDADH</sequence>
<dbReference type="Proteomes" id="UP000887575">
    <property type="component" value="Unassembled WGS sequence"/>
</dbReference>
<evidence type="ECO:0000313" key="6">
    <source>
        <dbReference type="WBParaSite" id="MBELARI_LOCUS10024"/>
    </source>
</evidence>
<dbReference type="Gene3D" id="1.25.40.1040">
    <property type="match status" value="1"/>
</dbReference>
<feature type="repeat" description="TPR" evidence="3">
    <location>
        <begin position="86"/>
        <end position="119"/>
    </location>
</feature>
<dbReference type="WBParaSite" id="MBELARI_LOCUS10024">
    <property type="protein sequence ID" value="MBELARI_LOCUS10024"/>
    <property type="gene ID" value="MBELARI_LOCUS10024"/>
</dbReference>
<dbReference type="AlphaFoldDB" id="A0AAF3J1B1"/>
<organism evidence="5 6">
    <name type="scientific">Mesorhabditis belari</name>
    <dbReference type="NCBI Taxonomy" id="2138241"/>
    <lineage>
        <taxon>Eukaryota</taxon>
        <taxon>Metazoa</taxon>
        <taxon>Ecdysozoa</taxon>
        <taxon>Nematoda</taxon>
        <taxon>Chromadorea</taxon>
        <taxon>Rhabditida</taxon>
        <taxon>Rhabditina</taxon>
        <taxon>Rhabditomorpha</taxon>
        <taxon>Rhabditoidea</taxon>
        <taxon>Rhabditidae</taxon>
        <taxon>Mesorhabditinae</taxon>
        <taxon>Mesorhabditis</taxon>
    </lineage>
</organism>
<dbReference type="SMART" id="SM00028">
    <property type="entry name" value="TPR"/>
    <property type="match status" value="5"/>
</dbReference>
<feature type="region of interest" description="Disordered" evidence="4">
    <location>
        <begin position="620"/>
        <end position="639"/>
    </location>
</feature>
<dbReference type="Gene3D" id="1.25.40.1010">
    <property type="match status" value="1"/>
</dbReference>
<evidence type="ECO:0000313" key="5">
    <source>
        <dbReference type="Proteomes" id="UP000887575"/>
    </source>
</evidence>
<dbReference type="PROSITE" id="PS50005">
    <property type="entry name" value="TPR"/>
    <property type="match status" value="1"/>
</dbReference>